<evidence type="ECO:0000313" key="15">
    <source>
        <dbReference type="EMBL" id="POV96458.1"/>
    </source>
</evidence>
<comment type="caution">
    <text evidence="15">The sequence shown here is derived from an EMBL/GenBank/DDBJ whole genome shotgun (WGS) entry which is preliminary data.</text>
</comment>
<dbReference type="OrthoDB" id="438291at2759"/>
<evidence type="ECO:0000256" key="5">
    <source>
        <dbReference type="ARBA" id="ARBA00022679"/>
    </source>
</evidence>
<dbReference type="InterPro" id="IPR058924">
    <property type="entry name" value="AGPR_dimerisation_dom"/>
</dbReference>
<dbReference type="UniPathway" id="UPA00068">
    <property type="reaction ID" value="UER00107"/>
</dbReference>
<evidence type="ECO:0000313" key="16">
    <source>
        <dbReference type="Proteomes" id="UP000238274"/>
    </source>
</evidence>
<dbReference type="Proteomes" id="UP000238274">
    <property type="component" value="Unassembled WGS sequence"/>
</dbReference>
<evidence type="ECO:0000256" key="6">
    <source>
        <dbReference type="ARBA" id="ARBA00022741"/>
    </source>
</evidence>
<dbReference type="GO" id="GO:0005524">
    <property type="term" value="F:ATP binding"/>
    <property type="evidence" value="ECO:0007669"/>
    <property type="project" value="UniProtKB-KW"/>
</dbReference>
<dbReference type="Gene3D" id="3.40.630.30">
    <property type="match status" value="1"/>
</dbReference>
<dbReference type="InterPro" id="IPR004662">
    <property type="entry name" value="AcgluKinase_fam"/>
</dbReference>
<evidence type="ECO:0000256" key="9">
    <source>
        <dbReference type="ARBA" id="ARBA00022857"/>
    </source>
</evidence>
<feature type="compositionally biased region" description="Polar residues" evidence="12">
    <location>
        <begin position="1250"/>
        <end position="1273"/>
    </location>
</feature>
<dbReference type="Gene3D" id="3.30.360.10">
    <property type="entry name" value="Dihydrodipicolinate Reductase, domain 2"/>
    <property type="match status" value="1"/>
</dbReference>
<keyword evidence="7" id="KW-0418">Kinase</keyword>
<dbReference type="Gene3D" id="3.40.1160.10">
    <property type="entry name" value="Acetylglutamate kinase-like"/>
    <property type="match status" value="1"/>
</dbReference>
<dbReference type="Pfam" id="PF00696">
    <property type="entry name" value="AA_kinase"/>
    <property type="match status" value="1"/>
</dbReference>
<keyword evidence="13" id="KW-1133">Transmembrane helix</keyword>
<feature type="domain" description="N-acetyltransferase" evidence="14">
    <location>
        <begin position="729"/>
        <end position="903"/>
    </location>
</feature>
<keyword evidence="16" id="KW-1185">Reference proteome</keyword>
<dbReference type="GO" id="GO:0051287">
    <property type="term" value="F:NAD binding"/>
    <property type="evidence" value="ECO:0007669"/>
    <property type="project" value="InterPro"/>
</dbReference>
<keyword evidence="10" id="KW-0560">Oxidoreductase</keyword>
<evidence type="ECO:0000256" key="8">
    <source>
        <dbReference type="ARBA" id="ARBA00022840"/>
    </source>
</evidence>
<keyword evidence="9" id="KW-0521">NADP</keyword>
<dbReference type="GO" id="GO:0003942">
    <property type="term" value="F:N-acetyl-gamma-glutamyl-phosphate reductase activity"/>
    <property type="evidence" value="ECO:0007669"/>
    <property type="project" value="TreeGrafter"/>
</dbReference>
<dbReference type="PROSITE" id="PS51731">
    <property type="entry name" value="GNAT_NAGS"/>
    <property type="match status" value="1"/>
</dbReference>
<keyword evidence="4" id="KW-0028">Amino-acid biosynthesis</keyword>
<dbReference type="EMBL" id="PKSM01000369">
    <property type="protein sequence ID" value="POV96458.1"/>
    <property type="molecule type" value="Genomic_DNA"/>
</dbReference>
<dbReference type="InterPro" id="IPR036291">
    <property type="entry name" value="NAD(P)-bd_dom_sf"/>
</dbReference>
<keyword evidence="8" id="KW-0067">ATP-binding</keyword>
<dbReference type="Pfam" id="PF01118">
    <property type="entry name" value="Semialdhyde_dh"/>
    <property type="match status" value="1"/>
</dbReference>
<evidence type="ECO:0000256" key="13">
    <source>
        <dbReference type="SAM" id="Phobius"/>
    </source>
</evidence>
<feature type="region of interest" description="Disordered" evidence="12">
    <location>
        <begin position="1243"/>
        <end position="1273"/>
    </location>
</feature>
<dbReference type="VEuPathDB" id="FungiDB:PSTT_09242"/>
<feature type="compositionally biased region" description="Polar residues" evidence="12">
    <location>
        <begin position="355"/>
        <end position="365"/>
    </location>
</feature>
<dbReference type="InterPro" id="IPR041734">
    <property type="entry name" value="NAGK-fArgBP"/>
</dbReference>
<dbReference type="GO" id="GO:0005759">
    <property type="term" value="C:mitochondrial matrix"/>
    <property type="evidence" value="ECO:0007669"/>
    <property type="project" value="TreeGrafter"/>
</dbReference>
<dbReference type="SUPFAM" id="SSF51735">
    <property type="entry name" value="NAD(P)-binding Rossmann-fold domains"/>
    <property type="match status" value="1"/>
</dbReference>
<feature type="transmembrane region" description="Helical" evidence="13">
    <location>
        <begin position="217"/>
        <end position="240"/>
    </location>
</feature>
<dbReference type="InterPro" id="IPR000534">
    <property type="entry name" value="Semialdehyde_DH_NAD-bd"/>
</dbReference>
<dbReference type="InterPro" id="IPR006855">
    <property type="entry name" value="Vertebrate-like_GNAT_dom"/>
</dbReference>
<proteinExistence type="predicted"/>
<organism evidence="15 16">
    <name type="scientific">Puccinia striiformis</name>
    <dbReference type="NCBI Taxonomy" id="27350"/>
    <lineage>
        <taxon>Eukaryota</taxon>
        <taxon>Fungi</taxon>
        <taxon>Dikarya</taxon>
        <taxon>Basidiomycota</taxon>
        <taxon>Pucciniomycotina</taxon>
        <taxon>Pucciniomycetes</taxon>
        <taxon>Pucciniales</taxon>
        <taxon>Pucciniaceae</taxon>
        <taxon>Puccinia</taxon>
    </lineage>
</organism>
<dbReference type="SUPFAM" id="SSF55347">
    <property type="entry name" value="Glyceraldehyde-3-phosphate dehydrogenase-like, C-terminal domain"/>
    <property type="match status" value="1"/>
</dbReference>
<dbReference type="InterPro" id="IPR036393">
    <property type="entry name" value="AceGlu_kinase-like_sf"/>
</dbReference>
<feature type="compositionally biased region" description="Low complexity" evidence="12">
    <location>
        <begin position="404"/>
        <end position="415"/>
    </location>
</feature>
<feature type="transmembrane region" description="Helical" evidence="13">
    <location>
        <begin position="252"/>
        <end position="272"/>
    </location>
</feature>
<evidence type="ECO:0000256" key="11">
    <source>
        <dbReference type="ARBA" id="ARBA00048141"/>
    </source>
</evidence>
<reference evidence="16" key="2">
    <citation type="journal article" date="2018" name="BMC Genomics">
        <title>Genomic insights into host adaptation between the wheat stripe rust pathogen (Puccinia striiformis f. sp. tritici) and the barley stripe rust pathogen (Puccinia striiformis f. sp. hordei).</title>
        <authorList>
            <person name="Xia C."/>
            <person name="Wang M."/>
            <person name="Yin C."/>
            <person name="Cornejo O.E."/>
            <person name="Hulbert S.H."/>
            <person name="Chen X."/>
        </authorList>
    </citation>
    <scope>NUCLEOTIDE SEQUENCE [LARGE SCALE GENOMIC DNA]</scope>
    <source>
        <strain evidence="16">93TX-2</strain>
    </source>
</reference>
<evidence type="ECO:0000259" key="14">
    <source>
        <dbReference type="PROSITE" id="PS51731"/>
    </source>
</evidence>
<sequence length="1372" mass="153909">MKKLATEMSFLGLSLVTWQTLLIIGFPLIYGSLSRIRSCSYSFATIQEKGSFINEEKLSHTKNSLIIKSSTTSTTTISTTAKLLTRYVKDNPAQTNPFKLTKHLLNVPSTTLTSSMERYYRLKGIDQLPYEQERLIKKLNTLESRMLYSTLGPIPFLECSWCRPPSQAKSKGIDHLYFILSRLIFQYGCLLFGIGVLTTGASQANMKRKIWRTRLTLTSILCLVIEGSLLSVLVYIPAIITSLDKRRMTWDTLFFLRSLFFALVLGAAWWSVISEPPKNFLSPTHKLGLSLNSLGVHLDGLVNRLRLTALQRTTIMKDLHYRTQINQFWENVENQSSLASSNPSIKTIKDKMGLGNTTTTTLSDQIQKEEQDDGEDGQARKVSNHQTRDQLRNWIDSPPSLRFPASNPASKPPNSYQTVLRMMLRAASRSYRSIITKNNHQRSIAIPASIFKQHELMVKVSQTKEAQELSKRWISSNVNRIDSDRETIIKLLYSIASKHEVERYLRIFSSANTFAVLKVGGAILNEDLESLSMSLSFLNKVGLYPVVCHGMGPQLNKLLEDAGVVPDYIDGIRITDAKTLEIGRQVFLAENLKLVEALEKLGTRARPITNGVFYADYLDREKKDHKINKEPIEAAIRAGALPILTSLAETKDGQILNVNADVATSELAKVLEPVKIVFLNEKGGLFHGVTQQKLDVINLDEEYDSLMKQEWVKYGTKLKIREIKELLDHLPRSTSVAIISPEDLQKELFTDSGAGTLIRRGYKLHKHTSLNSIGKDRLRNVLQERDPDVQSGQISVSEIFANLEQDNKNYTIYADEQFEQAVLNSILDNVWASIRVDFKKLFWTTNSSHLQDGEEITNKSWNFDKSDGSFTRAGKSLFYYGIQDVEEVEQSIKSFIEDSRIPRAYLPITHRKLSPIPTTINSPLIQKRSYSTTTTSTKKIGLIGARGYTGSQLVSLLNNHPNLELSHVSSRELDGQVLKGYSKSEISYQNLSVQDVEEIEKNKEVDGWIMALPNGVCKPFVDAISSVPNSQSVIVDLSADYRFENGWTYGLPVHSKIETNLEPGMLCDEHAITTRSTDGNTCLVHRRGAGTSKGNQPKISPEQLNGFVRPYSLTDHIHEREASHHLNRLTSSQPNQEFEVGFIPSIAPWFSGIIMSASIPLNTTSLSAKNFHEIFESKYHNEKLLQWNRNGVPDLGQIVDKHIWIGGGLQLNSKANRLVVVGVLDNLLKGAATQCLQSVKAKAKAKPGSQDVQPPATRSSLENTSPPSDSSSCAPNKIAELHLGILDTIETQAREAEHEVNILTQHVNYSVEQIETLRIGLGELNLGSDLHIDQEALVPTLDRIYSILADLNSVTFEHKIHVQNLLKKLESF</sequence>
<dbReference type="CDD" id="cd24149">
    <property type="entry name" value="AGPR_N_ARG5_6_like"/>
    <property type="match status" value="1"/>
</dbReference>
<dbReference type="NCBIfam" id="TIGR00761">
    <property type="entry name" value="argB"/>
    <property type="match status" value="1"/>
</dbReference>
<dbReference type="Pfam" id="PF04768">
    <property type="entry name" value="NAT"/>
    <property type="match status" value="1"/>
</dbReference>
<protein>
    <recommendedName>
        <fullName evidence="2">acetylglutamate kinase</fullName>
        <ecNumber evidence="2">2.7.2.8</ecNumber>
    </recommendedName>
</protein>
<dbReference type="VEuPathDB" id="FungiDB:PSHT_15129"/>
<dbReference type="Gene3D" id="3.40.50.720">
    <property type="entry name" value="NAD(P)-binding Rossmann-like Domain"/>
    <property type="match status" value="1"/>
</dbReference>
<accession>A0A2S4UGN8</accession>
<evidence type="ECO:0000256" key="7">
    <source>
        <dbReference type="ARBA" id="ARBA00022777"/>
    </source>
</evidence>
<reference evidence="15 16" key="1">
    <citation type="submission" date="2017-12" db="EMBL/GenBank/DDBJ databases">
        <title>Gene loss provides genomic basis for host adaptation in cereal stripe rust fungi.</title>
        <authorList>
            <person name="Xia C."/>
        </authorList>
    </citation>
    <scope>NUCLEOTIDE SEQUENCE [LARGE SCALE GENOMIC DNA]</scope>
    <source>
        <strain evidence="15 16">93TX-2</strain>
    </source>
</reference>
<dbReference type="CDD" id="cd04252">
    <property type="entry name" value="AAK_NAGK-fArgBP"/>
    <property type="match status" value="1"/>
</dbReference>
<gene>
    <name evidence="15" type="ORF">PSHT_15129</name>
</gene>
<dbReference type="SMART" id="SM00859">
    <property type="entry name" value="Semialdhyde_dh"/>
    <property type="match status" value="1"/>
</dbReference>
<reference evidence="16" key="3">
    <citation type="journal article" date="2018" name="Mol. Plant Microbe Interact.">
        <title>Genome sequence resources for the wheat stripe rust pathogen (Puccinia striiformis f. sp. tritici) and the barley stripe rust pathogen (Puccinia striiformis f. sp. hordei).</title>
        <authorList>
            <person name="Xia C."/>
            <person name="Wang M."/>
            <person name="Yin C."/>
            <person name="Cornejo O.E."/>
            <person name="Hulbert S.H."/>
            <person name="Chen X."/>
        </authorList>
    </citation>
    <scope>NUCLEOTIDE SEQUENCE [LARGE SCALE GENOMIC DNA]</scope>
    <source>
        <strain evidence="16">93TX-2</strain>
    </source>
</reference>
<comment type="catalytic activity">
    <reaction evidence="11">
        <text>N-acetyl-L-glutamate + ATP = N-acetyl-L-glutamyl 5-phosphate + ADP</text>
        <dbReference type="Rhea" id="RHEA:14629"/>
        <dbReference type="ChEBI" id="CHEBI:30616"/>
        <dbReference type="ChEBI" id="CHEBI:44337"/>
        <dbReference type="ChEBI" id="CHEBI:57936"/>
        <dbReference type="ChEBI" id="CHEBI:456216"/>
        <dbReference type="EC" id="2.7.2.8"/>
    </reaction>
</comment>
<comment type="pathway">
    <text evidence="1">Amino-acid biosynthesis; L-arginine biosynthesis; N(2)-acetyl-L-ornithine from L-glutamate: step 2/4.</text>
</comment>
<evidence type="ECO:0000256" key="3">
    <source>
        <dbReference type="ARBA" id="ARBA00022571"/>
    </source>
</evidence>
<dbReference type="SUPFAM" id="SSF53633">
    <property type="entry name" value="Carbamate kinase-like"/>
    <property type="match status" value="1"/>
</dbReference>
<evidence type="ECO:0000256" key="4">
    <source>
        <dbReference type="ARBA" id="ARBA00022605"/>
    </source>
</evidence>
<dbReference type="FunFam" id="3.40.1160.10:FF:000046">
    <property type="entry name" value="N-acetylglutamate kinase / N-acetylglutamate synthase"/>
    <property type="match status" value="1"/>
</dbReference>
<dbReference type="Pfam" id="PF22698">
    <property type="entry name" value="Semialdhyde_dhC_1"/>
    <property type="match status" value="1"/>
</dbReference>
<keyword evidence="13" id="KW-0472">Membrane</keyword>
<evidence type="ECO:0000256" key="12">
    <source>
        <dbReference type="SAM" id="MobiDB-lite"/>
    </source>
</evidence>
<dbReference type="InterPro" id="IPR001048">
    <property type="entry name" value="Asp/Glu/Uridylate_kinase"/>
</dbReference>
<keyword evidence="6" id="KW-0547">Nucleotide-binding</keyword>
<feature type="region of interest" description="Disordered" evidence="12">
    <location>
        <begin position="340"/>
        <end position="415"/>
    </location>
</feature>
<dbReference type="EC" id="2.7.2.8" evidence="2"/>
<dbReference type="GO" id="GO:0003991">
    <property type="term" value="F:acetylglutamate kinase activity"/>
    <property type="evidence" value="ECO:0007669"/>
    <property type="project" value="UniProtKB-EC"/>
</dbReference>
<keyword evidence="13" id="KW-0812">Transmembrane</keyword>
<feature type="transmembrane region" description="Helical" evidence="13">
    <location>
        <begin position="12"/>
        <end position="33"/>
    </location>
</feature>
<dbReference type="PANTHER" id="PTHR23342">
    <property type="entry name" value="N-ACETYLGLUTAMATE SYNTHASE"/>
    <property type="match status" value="1"/>
</dbReference>
<dbReference type="PANTHER" id="PTHR23342:SF0">
    <property type="entry name" value="N-ACETYLGLUTAMATE SYNTHASE, MITOCHONDRIAL"/>
    <property type="match status" value="1"/>
</dbReference>
<evidence type="ECO:0000256" key="10">
    <source>
        <dbReference type="ARBA" id="ARBA00023002"/>
    </source>
</evidence>
<evidence type="ECO:0000256" key="1">
    <source>
        <dbReference type="ARBA" id="ARBA00004828"/>
    </source>
</evidence>
<name>A0A2S4UGN8_9BASI</name>
<keyword evidence="5" id="KW-0808">Transferase</keyword>
<feature type="transmembrane region" description="Helical" evidence="13">
    <location>
        <begin position="176"/>
        <end position="197"/>
    </location>
</feature>
<keyword evidence="3" id="KW-0055">Arginine biosynthesis</keyword>
<evidence type="ECO:0000256" key="2">
    <source>
        <dbReference type="ARBA" id="ARBA00013065"/>
    </source>
</evidence>
<dbReference type="GO" id="GO:0006526">
    <property type="term" value="P:L-arginine biosynthetic process"/>
    <property type="evidence" value="ECO:0007669"/>
    <property type="project" value="UniProtKB-UniPathway"/>
</dbReference>